<evidence type="ECO:0000256" key="1">
    <source>
        <dbReference type="SAM" id="SignalP"/>
    </source>
</evidence>
<dbReference type="AlphaFoldDB" id="A0A5M8PIR7"/>
<keyword evidence="1" id="KW-0732">Signal</keyword>
<accession>A0A5M8PIR7</accession>
<name>A0A5M8PIR7_9LECA</name>
<feature type="signal peptide" evidence="1">
    <location>
        <begin position="1"/>
        <end position="21"/>
    </location>
</feature>
<feature type="chain" id="PRO_5024349789" evidence="1">
    <location>
        <begin position="22"/>
        <end position="165"/>
    </location>
</feature>
<comment type="caution">
    <text evidence="2">The sequence shown here is derived from an EMBL/GenBank/DDBJ whole genome shotgun (WGS) entry which is preliminary data.</text>
</comment>
<organism evidence="2 3">
    <name type="scientific">Lasallia pustulata</name>
    <dbReference type="NCBI Taxonomy" id="136370"/>
    <lineage>
        <taxon>Eukaryota</taxon>
        <taxon>Fungi</taxon>
        <taxon>Dikarya</taxon>
        <taxon>Ascomycota</taxon>
        <taxon>Pezizomycotina</taxon>
        <taxon>Lecanoromycetes</taxon>
        <taxon>OSLEUM clade</taxon>
        <taxon>Umbilicariomycetidae</taxon>
        <taxon>Umbilicariales</taxon>
        <taxon>Umbilicariaceae</taxon>
        <taxon>Lasallia</taxon>
    </lineage>
</organism>
<proteinExistence type="predicted"/>
<reference evidence="2 3" key="1">
    <citation type="submission" date="2019-09" db="EMBL/GenBank/DDBJ databases">
        <title>The hologenome of the rock-dwelling lichen Lasallia pustulata.</title>
        <authorList>
            <person name="Greshake Tzovaras B."/>
            <person name="Segers F."/>
            <person name="Bicker A."/>
            <person name="Dal Grande F."/>
            <person name="Otte J."/>
            <person name="Hankeln T."/>
            <person name="Schmitt I."/>
            <person name="Ebersberger I."/>
        </authorList>
    </citation>
    <scope>NUCLEOTIDE SEQUENCE [LARGE SCALE GENOMIC DNA]</scope>
    <source>
        <strain evidence="2">A1-1</strain>
    </source>
</reference>
<protein>
    <submittedName>
        <fullName evidence="2">Uncharacterized protein</fullName>
    </submittedName>
</protein>
<dbReference type="OrthoDB" id="5380376at2759"/>
<sequence length="165" mass="17972">MRAYKVVIMVIFGLPDPLSLAAPTQSPAIVRRKDSCTNAPTIIAGSTFNPRALVYGAPAPRGNPHPIRCTPNSKTYFIFKAVTPVAGKIIHELLDEVYDNIQGTMDVMGDRLIQGLGLDWAAADFSIRASNANNHQITMGVLGELLMHFEPMYSKREGGTLAFDI</sequence>
<dbReference type="Proteomes" id="UP000324767">
    <property type="component" value="Unassembled WGS sequence"/>
</dbReference>
<gene>
    <name evidence="2" type="ORF">FRX48_07212</name>
</gene>
<evidence type="ECO:0000313" key="2">
    <source>
        <dbReference type="EMBL" id="KAA6408868.1"/>
    </source>
</evidence>
<evidence type="ECO:0000313" key="3">
    <source>
        <dbReference type="Proteomes" id="UP000324767"/>
    </source>
</evidence>
<dbReference type="EMBL" id="VXIT01000012">
    <property type="protein sequence ID" value="KAA6408868.1"/>
    <property type="molecule type" value="Genomic_DNA"/>
</dbReference>